<dbReference type="EMBL" id="GBRH01222193">
    <property type="protein sequence ID" value="JAD75702.1"/>
    <property type="molecule type" value="Transcribed_RNA"/>
</dbReference>
<dbReference type="AlphaFoldDB" id="A0A0A9CW34"/>
<proteinExistence type="predicted"/>
<organism evidence="1">
    <name type="scientific">Arundo donax</name>
    <name type="common">Giant reed</name>
    <name type="synonym">Donax arundinaceus</name>
    <dbReference type="NCBI Taxonomy" id="35708"/>
    <lineage>
        <taxon>Eukaryota</taxon>
        <taxon>Viridiplantae</taxon>
        <taxon>Streptophyta</taxon>
        <taxon>Embryophyta</taxon>
        <taxon>Tracheophyta</taxon>
        <taxon>Spermatophyta</taxon>
        <taxon>Magnoliopsida</taxon>
        <taxon>Liliopsida</taxon>
        <taxon>Poales</taxon>
        <taxon>Poaceae</taxon>
        <taxon>PACMAD clade</taxon>
        <taxon>Arundinoideae</taxon>
        <taxon>Arundineae</taxon>
        <taxon>Arundo</taxon>
    </lineage>
</organism>
<evidence type="ECO:0000313" key="1">
    <source>
        <dbReference type="EMBL" id="JAD75702.1"/>
    </source>
</evidence>
<protein>
    <submittedName>
        <fullName evidence="1">Uncharacterized protein</fullName>
    </submittedName>
</protein>
<sequence>MAKCSCLVCILLSESNDSCFCNIKSNCQKENICADKQFYSSFYSCGTAHFDGSYPYNSWYHSCYLCISFCCCLKFGCPCFMANLGCRRYHGNN</sequence>
<reference evidence="1" key="2">
    <citation type="journal article" date="2015" name="Data Brief">
        <title>Shoot transcriptome of the giant reed, Arundo donax.</title>
        <authorList>
            <person name="Barrero R.A."/>
            <person name="Guerrero F.D."/>
            <person name="Moolhuijzen P."/>
            <person name="Goolsby J.A."/>
            <person name="Tidwell J."/>
            <person name="Bellgard S.E."/>
            <person name="Bellgard M.I."/>
        </authorList>
    </citation>
    <scope>NUCLEOTIDE SEQUENCE</scope>
    <source>
        <tissue evidence="1">Shoot tissue taken approximately 20 cm above the soil surface</tissue>
    </source>
</reference>
<reference evidence="1" key="1">
    <citation type="submission" date="2014-09" db="EMBL/GenBank/DDBJ databases">
        <authorList>
            <person name="Magalhaes I.L.F."/>
            <person name="Oliveira U."/>
            <person name="Santos F.R."/>
            <person name="Vidigal T.H.D.A."/>
            <person name="Brescovit A.D."/>
            <person name="Santos A.J."/>
        </authorList>
    </citation>
    <scope>NUCLEOTIDE SEQUENCE</scope>
    <source>
        <tissue evidence="1">Shoot tissue taken approximately 20 cm above the soil surface</tissue>
    </source>
</reference>
<accession>A0A0A9CW34</accession>
<name>A0A0A9CW34_ARUDO</name>